<keyword evidence="5 13" id="KW-0812">Transmembrane</keyword>
<keyword evidence="6" id="KW-0631">Potassium channel</keyword>
<comment type="catalytic activity">
    <reaction evidence="12">
        <text>K(+)(in) = K(+)(out)</text>
        <dbReference type="Rhea" id="RHEA:29463"/>
        <dbReference type="ChEBI" id="CHEBI:29103"/>
    </reaction>
</comment>
<feature type="transmembrane region" description="Helical" evidence="13">
    <location>
        <begin position="182"/>
        <end position="199"/>
    </location>
</feature>
<evidence type="ECO:0000256" key="7">
    <source>
        <dbReference type="ARBA" id="ARBA00022958"/>
    </source>
</evidence>
<comment type="caution">
    <text evidence="14">The sequence shown here is derived from an EMBL/GenBank/DDBJ whole genome shotgun (WGS) entry which is preliminary data.</text>
</comment>
<keyword evidence="7" id="KW-0630">Potassium</keyword>
<protein>
    <submittedName>
        <fullName evidence="14">DUF1211 domain-containing protein</fullName>
    </submittedName>
</protein>
<proteinExistence type="inferred from homology"/>
<evidence type="ECO:0000256" key="1">
    <source>
        <dbReference type="ARBA" id="ARBA00004141"/>
    </source>
</evidence>
<evidence type="ECO:0000313" key="15">
    <source>
        <dbReference type="Proteomes" id="UP000676776"/>
    </source>
</evidence>
<sequence length="208" mass="23859">MYKHSRGRITALSDGIFAFAATLMVVDIGTTIDIKNIGAQLPLFTSFGVAFFVMMLLWKVHYNFFQRTKYVDNWIITANILLLFTILFYLFPLKTLINSITQQIGMTANDLSQLFMLYGGGFVLIFASYSFLYWKAYKRDIENNNRLKLKFFCSHFLIFVIIGIVSVILSAFQLGINFGFPGFVYALLGPLCYFNGAFFRKKHPSVFT</sequence>
<keyword evidence="9" id="KW-0406">Ion transport</keyword>
<evidence type="ECO:0000256" key="8">
    <source>
        <dbReference type="ARBA" id="ARBA00022989"/>
    </source>
</evidence>
<organism evidence="14 15">
    <name type="scientific">Winogradskyella pelagia</name>
    <dbReference type="NCBI Taxonomy" id="2819984"/>
    <lineage>
        <taxon>Bacteria</taxon>
        <taxon>Pseudomonadati</taxon>
        <taxon>Bacteroidota</taxon>
        <taxon>Flavobacteriia</taxon>
        <taxon>Flavobacteriales</taxon>
        <taxon>Flavobacteriaceae</taxon>
        <taxon>Winogradskyella</taxon>
    </lineage>
</organism>
<comment type="subcellular location">
    <subcellularLocation>
        <location evidence="1">Membrane</location>
        <topology evidence="1">Multi-pass membrane protein</topology>
    </subcellularLocation>
</comment>
<dbReference type="Pfam" id="PF06736">
    <property type="entry name" value="TMEM175"/>
    <property type="match status" value="1"/>
</dbReference>
<accession>A0ABS3T054</accession>
<evidence type="ECO:0000256" key="2">
    <source>
        <dbReference type="ARBA" id="ARBA00006920"/>
    </source>
</evidence>
<keyword evidence="11" id="KW-0407">Ion channel</keyword>
<dbReference type="EMBL" id="JAGEVF010000003">
    <property type="protein sequence ID" value="MBO3116121.1"/>
    <property type="molecule type" value="Genomic_DNA"/>
</dbReference>
<evidence type="ECO:0000256" key="12">
    <source>
        <dbReference type="ARBA" id="ARBA00034430"/>
    </source>
</evidence>
<keyword evidence="15" id="KW-1185">Reference proteome</keyword>
<name>A0ABS3T054_9FLAO</name>
<feature type="transmembrane region" description="Helical" evidence="13">
    <location>
        <begin position="12"/>
        <end position="32"/>
    </location>
</feature>
<feature type="transmembrane region" description="Helical" evidence="13">
    <location>
        <begin position="38"/>
        <end position="58"/>
    </location>
</feature>
<keyword evidence="10 13" id="KW-0472">Membrane</keyword>
<evidence type="ECO:0000313" key="14">
    <source>
        <dbReference type="EMBL" id="MBO3116121.1"/>
    </source>
</evidence>
<reference evidence="14 15" key="1">
    <citation type="submission" date="2021-03" db="EMBL/GenBank/DDBJ databases">
        <title>Winogradskyella sp. nov., isolated from costal sediment.</title>
        <authorList>
            <person name="Gao C."/>
        </authorList>
    </citation>
    <scope>NUCLEOTIDE SEQUENCE [LARGE SCALE GENOMIC DNA]</scope>
    <source>
        <strain evidence="14 15">DF17</strain>
    </source>
</reference>
<evidence type="ECO:0000256" key="9">
    <source>
        <dbReference type="ARBA" id="ARBA00023065"/>
    </source>
</evidence>
<dbReference type="InterPro" id="IPR010617">
    <property type="entry name" value="TMEM175-like"/>
</dbReference>
<gene>
    <name evidence="14" type="ORF">J4050_05145</name>
</gene>
<keyword evidence="8 13" id="KW-1133">Transmembrane helix</keyword>
<feature type="transmembrane region" description="Helical" evidence="13">
    <location>
        <begin position="155"/>
        <end position="176"/>
    </location>
</feature>
<keyword evidence="3" id="KW-0813">Transport</keyword>
<keyword evidence="4" id="KW-0633">Potassium transport</keyword>
<dbReference type="Proteomes" id="UP000676776">
    <property type="component" value="Unassembled WGS sequence"/>
</dbReference>
<evidence type="ECO:0000256" key="4">
    <source>
        <dbReference type="ARBA" id="ARBA00022538"/>
    </source>
</evidence>
<evidence type="ECO:0000256" key="11">
    <source>
        <dbReference type="ARBA" id="ARBA00023303"/>
    </source>
</evidence>
<feature type="transmembrane region" description="Helical" evidence="13">
    <location>
        <begin position="70"/>
        <end position="91"/>
    </location>
</feature>
<evidence type="ECO:0000256" key="10">
    <source>
        <dbReference type="ARBA" id="ARBA00023136"/>
    </source>
</evidence>
<dbReference type="RefSeq" id="WP_208152954.1">
    <property type="nucleotide sequence ID" value="NZ_JAGEVF010000003.1"/>
</dbReference>
<evidence type="ECO:0000256" key="5">
    <source>
        <dbReference type="ARBA" id="ARBA00022692"/>
    </source>
</evidence>
<evidence type="ECO:0000256" key="3">
    <source>
        <dbReference type="ARBA" id="ARBA00022448"/>
    </source>
</evidence>
<feature type="transmembrane region" description="Helical" evidence="13">
    <location>
        <begin position="111"/>
        <end position="134"/>
    </location>
</feature>
<comment type="similarity">
    <text evidence="2">Belongs to the TMEM175 family.</text>
</comment>
<evidence type="ECO:0000256" key="6">
    <source>
        <dbReference type="ARBA" id="ARBA00022826"/>
    </source>
</evidence>
<evidence type="ECO:0000256" key="13">
    <source>
        <dbReference type="SAM" id="Phobius"/>
    </source>
</evidence>